<accession>A0A3B0VFM6</accession>
<dbReference type="Pfam" id="PF04960">
    <property type="entry name" value="Glutaminase"/>
    <property type="match status" value="1"/>
</dbReference>
<evidence type="ECO:0000256" key="5">
    <source>
        <dbReference type="ARBA" id="ARBA00049534"/>
    </source>
</evidence>
<organism evidence="6">
    <name type="scientific">hydrothermal vent metagenome</name>
    <dbReference type="NCBI Taxonomy" id="652676"/>
    <lineage>
        <taxon>unclassified sequences</taxon>
        <taxon>metagenomes</taxon>
        <taxon>ecological metagenomes</taxon>
    </lineage>
</organism>
<evidence type="ECO:0000313" key="6">
    <source>
        <dbReference type="EMBL" id="VAW30584.1"/>
    </source>
</evidence>
<keyword evidence="4 6" id="KW-0378">Hydrolase</keyword>
<dbReference type="EC" id="3.5.1.2" evidence="3"/>
<dbReference type="GO" id="GO:0006543">
    <property type="term" value="P:L-glutamine catabolic process"/>
    <property type="evidence" value="ECO:0007669"/>
    <property type="project" value="TreeGrafter"/>
</dbReference>
<reference evidence="6" key="1">
    <citation type="submission" date="2018-06" db="EMBL/GenBank/DDBJ databases">
        <authorList>
            <person name="Zhirakovskaya E."/>
        </authorList>
    </citation>
    <scope>NUCLEOTIDE SEQUENCE</scope>
</reference>
<proteinExistence type="inferred from homology"/>
<dbReference type="GO" id="GO:0006537">
    <property type="term" value="P:glutamate biosynthetic process"/>
    <property type="evidence" value="ECO:0007669"/>
    <property type="project" value="TreeGrafter"/>
</dbReference>
<dbReference type="PANTHER" id="PTHR12544">
    <property type="entry name" value="GLUTAMINASE"/>
    <property type="match status" value="1"/>
</dbReference>
<evidence type="ECO:0000256" key="1">
    <source>
        <dbReference type="ARBA" id="ARBA00011076"/>
    </source>
</evidence>
<dbReference type="InterPro" id="IPR015868">
    <property type="entry name" value="Glutaminase"/>
</dbReference>
<evidence type="ECO:0000256" key="3">
    <source>
        <dbReference type="ARBA" id="ARBA00012918"/>
    </source>
</evidence>
<protein>
    <recommendedName>
        <fullName evidence="3">glutaminase</fullName>
        <ecNumber evidence="3">3.5.1.2</ecNumber>
    </recommendedName>
</protein>
<evidence type="ECO:0000256" key="4">
    <source>
        <dbReference type="ARBA" id="ARBA00022801"/>
    </source>
</evidence>
<name>A0A3B0VFM6_9ZZZZ</name>
<comment type="subunit">
    <text evidence="2">Homotetramer.</text>
</comment>
<comment type="similarity">
    <text evidence="1">Belongs to the glutaminase family.</text>
</comment>
<dbReference type="Gene3D" id="3.40.710.10">
    <property type="entry name" value="DD-peptidase/beta-lactamase superfamily"/>
    <property type="match status" value="1"/>
</dbReference>
<dbReference type="SUPFAM" id="SSF56601">
    <property type="entry name" value="beta-lactamase/transpeptidase-like"/>
    <property type="match status" value="1"/>
</dbReference>
<comment type="catalytic activity">
    <reaction evidence="5">
        <text>L-glutamine + H2O = L-glutamate + NH4(+)</text>
        <dbReference type="Rhea" id="RHEA:15889"/>
        <dbReference type="ChEBI" id="CHEBI:15377"/>
        <dbReference type="ChEBI" id="CHEBI:28938"/>
        <dbReference type="ChEBI" id="CHEBI:29985"/>
        <dbReference type="ChEBI" id="CHEBI:58359"/>
        <dbReference type="EC" id="3.5.1.2"/>
    </reaction>
</comment>
<dbReference type="EMBL" id="UOEU01000067">
    <property type="protein sequence ID" value="VAW30584.1"/>
    <property type="molecule type" value="Genomic_DNA"/>
</dbReference>
<dbReference type="PANTHER" id="PTHR12544:SF29">
    <property type="entry name" value="GLUTAMINASE"/>
    <property type="match status" value="1"/>
</dbReference>
<gene>
    <name evidence="6" type="ORF">MNBD_CHLOROFLEXI01-2546</name>
</gene>
<dbReference type="InterPro" id="IPR012338">
    <property type="entry name" value="Beta-lactam/transpept-like"/>
</dbReference>
<dbReference type="AlphaFoldDB" id="A0A3B0VFM6"/>
<feature type="non-terminal residue" evidence="6">
    <location>
        <position position="116"/>
    </location>
</feature>
<dbReference type="GO" id="GO:0004359">
    <property type="term" value="F:glutaminase activity"/>
    <property type="evidence" value="ECO:0007669"/>
    <property type="project" value="UniProtKB-EC"/>
</dbReference>
<sequence length="116" mass="12715">MNYSAILEDIYAQVQPFLENGRVADYIPELAHIPPTKFGMVVCTPDGGLFQIGDAAENFSIQSVSKVFVLTLAMQHEGDGIWQRIGREPSGTAFNSLVQLEYENGIPRNPFINAGA</sequence>
<evidence type="ECO:0000256" key="2">
    <source>
        <dbReference type="ARBA" id="ARBA00011881"/>
    </source>
</evidence>